<dbReference type="GO" id="GO:0032259">
    <property type="term" value="P:methylation"/>
    <property type="evidence" value="ECO:0007669"/>
    <property type="project" value="UniProtKB-KW"/>
</dbReference>
<dbReference type="PANTHER" id="PTHR43182:SF1">
    <property type="entry name" value="COBALT-PRECORRIN-7 C(5)-METHYLTRANSFERASE"/>
    <property type="match status" value="1"/>
</dbReference>
<protein>
    <submittedName>
        <fullName evidence="7">Putative cobalt-precorrin-6Y C(5)-methyltransferase</fullName>
        <ecNumber evidence="7">2.1.1.-</ecNumber>
    </submittedName>
</protein>
<dbReference type="InterPro" id="IPR012818">
    <property type="entry name" value="CbiE"/>
</dbReference>
<evidence type="ECO:0000256" key="5">
    <source>
        <dbReference type="ARBA" id="ARBA00022691"/>
    </source>
</evidence>
<dbReference type="GO" id="GO:0009236">
    <property type="term" value="P:cobalamin biosynthetic process"/>
    <property type="evidence" value="ECO:0007669"/>
    <property type="project" value="UniProtKB-UniPathway"/>
</dbReference>
<keyword evidence="3 7" id="KW-0489">Methyltransferase</keyword>
<dbReference type="AlphaFoldDB" id="A0A1S1VA10"/>
<dbReference type="Gene3D" id="3.40.1010.10">
    <property type="entry name" value="Cobalt-precorrin-4 Transmethylase, Domain 1"/>
    <property type="match status" value="1"/>
</dbReference>
<dbReference type="EC" id="2.1.1.-" evidence="7"/>
<proteinExistence type="predicted"/>
<dbReference type="Proteomes" id="UP000180254">
    <property type="component" value="Unassembled WGS sequence"/>
</dbReference>
<dbReference type="OrthoDB" id="9780707at2"/>
<keyword evidence="5" id="KW-0949">S-adenosyl-L-methionine</keyword>
<dbReference type="InterPro" id="IPR000878">
    <property type="entry name" value="4pyrrol_Mease"/>
</dbReference>
<dbReference type="CDD" id="cd11644">
    <property type="entry name" value="Precorrin-6Y-MT"/>
    <property type="match status" value="1"/>
</dbReference>
<gene>
    <name evidence="7" type="primary">cbiE</name>
    <name evidence="7" type="ORF">EUAN_03150</name>
</gene>
<keyword evidence="4 7" id="KW-0808">Transferase</keyword>
<sequence>MATVVGAGPGSMRCLTAEALERIRDERDVVSFGRIGELVKQINPEARTVGTVSELLDVVSKDTVVVASGDPGFYGITCYLERNGVKIDEVIPGISSLQYMMAKLKRSYQDVETVSFHGKSMDVSMFEGGKTYFALTDSKNSPDAISKELFRCGRRGRIVLGENLSYEDERLESRKIGDSFGEYGLSVVVIELEMD</sequence>
<reference evidence="7 8" key="1">
    <citation type="submission" date="2016-09" db="EMBL/GenBank/DDBJ databases">
        <title>Genome sequence of Eubacterium angustum.</title>
        <authorList>
            <person name="Poehlein A."/>
            <person name="Daniel R."/>
        </authorList>
    </citation>
    <scope>NUCLEOTIDE SEQUENCE [LARGE SCALE GENOMIC DNA]</scope>
    <source>
        <strain evidence="7 8">DSM 1989</strain>
    </source>
</reference>
<name>A0A1S1VA10_9FIRM</name>
<evidence type="ECO:0000256" key="1">
    <source>
        <dbReference type="ARBA" id="ARBA00004953"/>
    </source>
</evidence>
<dbReference type="STRING" id="39480.EUAN_03150"/>
<dbReference type="NCBIfam" id="TIGR02467">
    <property type="entry name" value="CbiE"/>
    <property type="match status" value="1"/>
</dbReference>
<evidence type="ECO:0000256" key="2">
    <source>
        <dbReference type="ARBA" id="ARBA00022573"/>
    </source>
</evidence>
<dbReference type="RefSeq" id="WP_071060942.1">
    <property type="nucleotide sequence ID" value="NZ_MKIE01000001.1"/>
</dbReference>
<dbReference type="InterPro" id="IPR050714">
    <property type="entry name" value="Cobalamin_biosynth_MTase"/>
</dbReference>
<comment type="caution">
    <text evidence="7">The sequence shown here is derived from an EMBL/GenBank/DDBJ whole genome shotgun (WGS) entry which is preliminary data.</text>
</comment>
<dbReference type="SUPFAM" id="SSF53790">
    <property type="entry name" value="Tetrapyrrole methylase"/>
    <property type="match status" value="1"/>
</dbReference>
<dbReference type="InterPro" id="IPR014776">
    <property type="entry name" value="4pyrrole_Mease_sub2"/>
</dbReference>
<dbReference type="GO" id="GO:0008276">
    <property type="term" value="F:protein methyltransferase activity"/>
    <property type="evidence" value="ECO:0007669"/>
    <property type="project" value="InterPro"/>
</dbReference>
<dbReference type="Pfam" id="PF00590">
    <property type="entry name" value="TP_methylase"/>
    <property type="match status" value="1"/>
</dbReference>
<accession>A0A1S1VA10</accession>
<evidence type="ECO:0000313" key="8">
    <source>
        <dbReference type="Proteomes" id="UP000180254"/>
    </source>
</evidence>
<evidence type="ECO:0000256" key="4">
    <source>
        <dbReference type="ARBA" id="ARBA00022679"/>
    </source>
</evidence>
<comment type="pathway">
    <text evidence="1">Cofactor biosynthesis; adenosylcobalamin biosynthesis.</text>
</comment>
<dbReference type="InterPro" id="IPR014777">
    <property type="entry name" value="4pyrrole_Mease_sub1"/>
</dbReference>
<feature type="domain" description="Tetrapyrrole methylase" evidence="6">
    <location>
        <begin position="3"/>
        <end position="177"/>
    </location>
</feature>
<organism evidence="7 8">
    <name type="scientific">Andreesenia angusta</name>
    <dbReference type="NCBI Taxonomy" id="39480"/>
    <lineage>
        <taxon>Bacteria</taxon>
        <taxon>Bacillati</taxon>
        <taxon>Bacillota</taxon>
        <taxon>Tissierellia</taxon>
        <taxon>Tissierellales</taxon>
        <taxon>Gottschalkiaceae</taxon>
        <taxon>Andreesenia</taxon>
    </lineage>
</organism>
<evidence type="ECO:0000259" key="6">
    <source>
        <dbReference type="Pfam" id="PF00590"/>
    </source>
</evidence>
<dbReference type="Gene3D" id="3.30.950.10">
    <property type="entry name" value="Methyltransferase, Cobalt-precorrin-4 Transmethylase, Domain 2"/>
    <property type="match status" value="1"/>
</dbReference>
<dbReference type="EMBL" id="MKIE01000001">
    <property type="protein sequence ID" value="OHW63451.1"/>
    <property type="molecule type" value="Genomic_DNA"/>
</dbReference>
<keyword evidence="2" id="KW-0169">Cobalamin biosynthesis</keyword>
<evidence type="ECO:0000313" key="7">
    <source>
        <dbReference type="EMBL" id="OHW63451.1"/>
    </source>
</evidence>
<evidence type="ECO:0000256" key="3">
    <source>
        <dbReference type="ARBA" id="ARBA00022603"/>
    </source>
</evidence>
<dbReference type="InterPro" id="IPR035996">
    <property type="entry name" value="4pyrrol_Methylase_sf"/>
</dbReference>
<dbReference type="PANTHER" id="PTHR43182">
    <property type="entry name" value="COBALT-PRECORRIN-6B C(15)-METHYLTRANSFERASE (DECARBOXYLATING)"/>
    <property type="match status" value="1"/>
</dbReference>
<keyword evidence="8" id="KW-1185">Reference proteome</keyword>
<dbReference type="UniPathway" id="UPA00148"/>